<protein>
    <submittedName>
        <fullName evidence="2">Uncharacterized protein</fullName>
    </submittedName>
</protein>
<proteinExistence type="predicted"/>
<feature type="region of interest" description="Disordered" evidence="1">
    <location>
        <begin position="57"/>
        <end position="207"/>
    </location>
</feature>
<reference evidence="3" key="1">
    <citation type="submission" date="2017-03" db="EMBL/GenBank/DDBJ databases">
        <title>Phytopthora megakarya and P. palmivora, two closely related causual agents of cacao black pod achieved similar genome size and gene model numbers by different mechanisms.</title>
        <authorList>
            <person name="Ali S."/>
            <person name="Shao J."/>
            <person name="Larry D.J."/>
            <person name="Kronmiller B."/>
            <person name="Shen D."/>
            <person name="Strem M.D."/>
            <person name="Melnick R.L."/>
            <person name="Guiltinan M.J."/>
            <person name="Tyler B.M."/>
            <person name="Meinhardt L.W."/>
            <person name="Bailey B.A."/>
        </authorList>
    </citation>
    <scope>NUCLEOTIDE SEQUENCE [LARGE SCALE GENOMIC DNA]</scope>
    <source>
        <strain evidence="3">zdho120</strain>
    </source>
</reference>
<dbReference type="STRING" id="4795.A0A225UST4"/>
<gene>
    <name evidence="2" type="ORF">PHMEG_00033670</name>
</gene>
<dbReference type="Gene3D" id="1.20.5.190">
    <property type="match status" value="3"/>
</dbReference>
<evidence type="ECO:0000313" key="2">
    <source>
        <dbReference type="EMBL" id="OWY96142.1"/>
    </source>
</evidence>
<dbReference type="Proteomes" id="UP000198211">
    <property type="component" value="Unassembled WGS sequence"/>
</dbReference>
<dbReference type="PANTHER" id="PTHR22706:SF2">
    <property type="entry name" value="SFI1 SPINDLE BODY DOMAIN-CONTAINING PROTEIN"/>
    <property type="match status" value="1"/>
</dbReference>
<comment type="caution">
    <text evidence="2">The sequence shown here is derived from an EMBL/GenBank/DDBJ whole genome shotgun (WGS) entry which is preliminary data.</text>
</comment>
<feature type="compositionally biased region" description="Low complexity" evidence="1">
    <location>
        <begin position="151"/>
        <end position="164"/>
    </location>
</feature>
<dbReference type="InterPro" id="IPR051185">
    <property type="entry name" value="ASPM"/>
</dbReference>
<feature type="compositionally biased region" description="Polar residues" evidence="1">
    <location>
        <begin position="100"/>
        <end position="116"/>
    </location>
</feature>
<dbReference type="Pfam" id="PF00612">
    <property type="entry name" value="IQ"/>
    <property type="match status" value="5"/>
</dbReference>
<dbReference type="GO" id="GO:0000922">
    <property type="term" value="C:spindle pole"/>
    <property type="evidence" value="ECO:0007669"/>
    <property type="project" value="TreeGrafter"/>
</dbReference>
<dbReference type="GO" id="GO:0051295">
    <property type="term" value="P:establishment of meiotic spindle localization"/>
    <property type="evidence" value="ECO:0007669"/>
    <property type="project" value="TreeGrafter"/>
</dbReference>
<feature type="compositionally biased region" description="Polar residues" evidence="1">
    <location>
        <begin position="194"/>
        <end position="205"/>
    </location>
</feature>
<name>A0A225UST4_9STRA</name>
<dbReference type="PROSITE" id="PS50096">
    <property type="entry name" value="IQ"/>
    <property type="match status" value="4"/>
</dbReference>
<dbReference type="EMBL" id="NBNE01012035">
    <property type="protein sequence ID" value="OWY96142.1"/>
    <property type="molecule type" value="Genomic_DNA"/>
</dbReference>
<evidence type="ECO:0000313" key="3">
    <source>
        <dbReference type="Proteomes" id="UP000198211"/>
    </source>
</evidence>
<dbReference type="InterPro" id="IPR027417">
    <property type="entry name" value="P-loop_NTPase"/>
</dbReference>
<dbReference type="SMART" id="SM00015">
    <property type="entry name" value="IQ"/>
    <property type="match status" value="5"/>
</dbReference>
<feature type="compositionally biased region" description="Basic and acidic residues" evidence="1">
    <location>
        <begin position="88"/>
        <end position="99"/>
    </location>
</feature>
<dbReference type="AlphaFoldDB" id="A0A225UST4"/>
<organism evidence="2 3">
    <name type="scientific">Phytophthora megakarya</name>
    <dbReference type="NCBI Taxonomy" id="4795"/>
    <lineage>
        <taxon>Eukaryota</taxon>
        <taxon>Sar</taxon>
        <taxon>Stramenopiles</taxon>
        <taxon>Oomycota</taxon>
        <taxon>Peronosporomycetes</taxon>
        <taxon>Peronosporales</taxon>
        <taxon>Peronosporaceae</taxon>
        <taxon>Phytophthora</taxon>
    </lineage>
</organism>
<sequence>MAACLIQRLCRRALGRKNINVNGSQDDEEKKQSPVPVRRAFSIADVALGASVRSVGSTRTQLKQGHSEPVQPSHLNSAATVPHLNLRRVREPETPRRSLTESSISLSNPDRTANSTKRSDIYDDEEEWKAPPPHSAHPTPRTNRSSKDNGTTSSVRSVTSTPRTNRTEDQPKTPQNDLVAGTPRNTTEEHTRRQNAAATRIQASSRGFAVRQRTRRQNAAATRIQASIRGFVVRQCTRRQNAAATRVQASIKGFVVRQRFAVENAVDLCRAYIERKHFDVTLDHAMTLELDFLEELSAIKIQALVRGCQSRLLTECTKAGVYHAVNTIQRSFRLHRLNTQRSIDEGVRSIAARTIQQVFRDYEVRRAAVHQAAVDEEILRVQQIAASTIQNIWKQYHLAQDLNFEEIEAATCIQALGRGHLTRKSLKSLRGSSSGALSKHSSAFSMSSSTEKLVKEEKSDVEVSLHINYSFLPSRIRELYISSSGKQLQSRNTHIQSQEISELGLTFADFLRELETCTEVVVGSSALDAMRIVVETSPDATKTLANVVKLAQVLDRRLQEGFWNEIIETSSMALLHAFKDVLDSQ</sequence>
<dbReference type="CDD" id="cd23767">
    <property type="entry name" value="IQCD"/>
    <property type="match status" value="3"/>
</dbReference>
<dbReference type="GO" id="GO:0000278">
    <property type="term" value="P:mitotic cell cycle"/>
    <property type="evidence" value="ECO:0007669"/>
    <property type="project" value="TreeGrafter"/>
</dbReference>
<dbReference type="InterPro" id="IPR000048">
    <property type="entry name" value="IQ_motif_EF-hand-BS"/>
</dbReference>
<dbReference type="GO" id="GO:0007051">
    <property type="term" value="P:spindle organization"/>
    <property type="evidence" value="ECO:0007669"/>
    <property type="project" value="TreeGrafter"/>
</dbReference>
<keyword evidence="3" id="KW-1185">Reference proteome</keyword>
<dbReference type="PANTHER" id="PTHR22706">
    <property type="entry name" value="ASSEMBLY FACTOR FOR SPINDLE MICROTUBULES"/>
    <property type="match status" value="1"/>
</dbReference>
<dbReference type="SUPFAM" id="SSF52540">
    <property type="entry name" value="P-loop containing nucleoside triphosphate hydrolases"/>
    <property type="match status" value="1"/>
</dbReference>
<dbReference type="GO" id="GO:0005516">
    <property type="term" value="F:calmodulin binding"/>
    <property type="evidence" value="ECO:0007669"/>
    <property type="project" value="TreeGrafter"/>
</dbReference>
<evidence type="ECO:0000256" key="1">
    <source>
        <dbReference type="SAM" id="MobiDB-lite"/>
    </source>
</evidence>
<dbReference type="OrthoDB" id="127580at2759"/>
<accession>A0A225UST4</accession>